<reference evidence="1 2" key="1">
    <citation type="journal article" date="2013" name="Nat. Genet.">
        <title>The high-quality draft genome of peach (Prunus persica) identifies unique patterns of genetic diversity, domestication and genome evolution.</title>
        <authorList>
            <consortium name="International Peach Genome Initiative"/>
            <person name="Verde I."/>
            <person name="Abbott A.G."/>
            <person name="Scalabrin S."/>
            <person name="Jung S."/>
            <person name="Shu S."/>
            <person name="Marroni F."/>
            <person name="Zhebentyayeva T."/>
            <person name="Dettori M.T."/>
            <person name="Grimwood J."/>
            <person name="Cattonaro F."/>
            <person name="Zuccolo A."/>
            <person name="Rossini L."/>
            <person name="Jenkins J."/>
            <person name="Vendramin E."/>
            <person name="Meisel L.A."/>
            <person name="Decroocq V."/>
            <person name="Sosinski B."/>
            <person name="Prochnik S."/>
            <person name="Mitros T."/>
            <person name="Policriti A."/>
            <person name="Cipriani G."/>
            <person name="Dondini L."/>
            <person name="Ficklin S."/>
            <person name="Goodstein D.M."/>
            <person name="Xuan P."/>
            <person name="Del Fabbro C."/>
            <person name="Aramini V."/>
            <person name="Copetti D."/>
            <person name="Gonzalez S."/>
            <person name="Horner D.S."/>
            <person name="Falchi R."/>
            <person name="Lucas S."/>
            <person name="Mica E."/>
            <person name="Maldonado J."/>
            <person name="Lazzari B."/>
            <person name="Bielenberg D."/>
            <person name="Pirona R."/>
            <person name="Miculan M."/>
            <person name="Barakat A."/>
            <person name="Testolin R."/>
            <person name="Stella A."/>
            <person name="Tartarini S."/>
            <person name="Tonutti P."/>
            <person name="Arus P."/>
            <person name="Orellana A."/>
            <person name="Wells C."/>
            <person name="Main D."/>
            <person name="Vizzotto G."/>
            <person name="Silva H."/>
            <person name="Salamini F."/>
            <person name="Schmutz J."/>
            <person name="Morgante M."/>
            <person name="Rokhsar D.S."/>
        </authorList>
    </citation>
    <scope>NUCLEOTIDE SEQUENCE [LARGE SCALE GENOMIC DNA]</scope>
    <source>
        <strain evidence="2">cv. Nemared</strain>
    </source>
</reference>
<evidence type="ECO:0000313" key="2">
    <source>
        <dbReference type="Proteomes" id="UP000006882"/>
    </source>
</evidence>
<keyword evidence="2" id="KW-1185">Reference proteome</keyword>
<accession>M5WII1</accession>
<name>M5WII1_PRUPE</name>
<dbReference type="EMBL" id="CM007654">
    <property type="protein sequence ID" value="ONI14460.1"/>
    <property type="molecule type" value="Genomic_DNA"/>
</dbReference>
<dbReference type="HOGENOM" id="CLU_2659165_0_0_1"/>
<dbReference type="Gramene" id="ONI14460">
    <property type="protein sequence ID" value="ONI14460"/>
    <property type="gene ID" value="PRUPE_4G281600"/>
</dbReference>
<evidence type="ECO:0000313" key="1">
    <source>
        <dbReference type="EMBL" id="ONI14460.1"/>
    </source>
</evidence>
<sequence>MKLENVSLEISFWVVVFFSGGTLNKNEARPRNGAGKEKWEVGLLRFTRSFLMREELSKNERIGKQPSEHSCVIGDR</sequence>
<proteinExistence type="predicted"/>
<dbReference type="AlphaFoldDB" id="M5WII1"/>
<gene>
    <name evidence="1" type="ORF">PRUPE_4G281600</name>
</gene>
<protein>
    <submittedName>
        <fullName evidence="1">Uncharacterized protein</fullName>
    </submittedName>
</protein>
<dbReference type="Proteomes" id="UP000006882">
    <property type="component" value="Chromosome G4"/>
</dbReference>
<organism evidence="1 2">
    <name type="scientific">Prunus persica</name>
    <name type="common">Peach</name>
    <name type="synonym">Amygdalus persica</name>
    <dbReference type="NCBI Taxonomy" id="3760"/>
    <lineage>
        <taxon>Eukaryota</taxon>
        <taxon>Viridiplantae</taxon>
        <taxon>Streptophyta</taxon>
        <taxon>Embryophyta</taxon>
        <taxon>Tracheophyta</taxon>
        <taxon>Spermatophyta</taxon>
        <taxon>Magnoliopsida</taxon>
        <taxon>eudicotyledons</taxon>
        <taxon>Gunneridae</taxon>
        <taxon>Pentapetalae</taxon>
        <taxon>rosids</taxon>
        <taxon>fabids</taxon>
        <taxon>Rosales</taxon>
        <taxon>Rosaceae</taxon>
        <taxon>Amygdaloideae</taxon>
        <taxon>Amygdaleae</taxon>
        <taxon>Prunus</taxon>
    </lineage>
</organism>